<accession>A0ABN6NUM8</accession>
<proteinExistence type="predicted"/>
<protein>
    <submittedName>
        <fullName evidence="1">Uncharacterized protein</fullName>
    </submittedName>
</protein>
<sequence length="310" mass="36648">MNERDLNCLKDLKKKLLGSNYIDEENGSIKNILMAKEKQYYQDIKGVGISSDYCRGDRGHVENYRVVDEVFKHLTDNKPIEHTDVLHSFWHTYKTIMQLERPDLFRPLGSLKKEDEIPLEKLDKKNLPKIGKGFPPYDTDKYLVIHEKYIEYYQHYFPEYLPNEVPKKYTWIDFLLYNNDKFIEVYNKYPELLEFARLTHSVGNIIVVPKGFNRGRGANDYGDFALKSLKIFLESFNAWEGYITKFRLKPFLEKYSPISLWTGHLDGKKGSLPEENIEIEKFLKSVTSSIKKREEILLEIVRDNLLEIEE</sequence>
<dbReference type="GeneID" id="83459249"/>
<gene>
    <name evidence="1" type="ORF">ENLAB_32250</name>
</gene>
<organism evidence="1 2">
    <name type="scientific">Enterococcus innesii</name>
    <dbReference type="NCBI Taxonomy" id="2839759"/>
    <lineage>
        <taxon>Bacteria</taxon>
        <taxon>Bacillati</taxon>
        <taxon>Bacillota</taxon>
        <taxon>Bacilli</taxon>
        <taxon>Lactobacillales</taxon>
        <taxon>Enterococcaceae</taxon>
        <taxon>Enterococcus</taxon>
    </lineage>
</organism>
<dbReference type="RefSeq" id="WP_244352029.1">
    <property type="nucleotide sequence ID" value="NZ_AP025635.1"/>
</dbReference>
<reference evidence="1 2" key="1">
    <citation type="submission" date="2022-03" db="EMBL/GenBank/DDBJ databases">
        <title>Complete genome sequence of Enterococcus innesii DB-1.</title>
        <authorList>
            <person name="Fukuda D."/>
            <person name="Nolasco-Hipolito C."/>
        </authorList>
    </citation>
    <scope>NUCLEOTIDE SEQUENCE [LARGE SCALE GENOMIC DNA]</scope>
    <source>
        <strain evidence="1 2">DB-1</strain>
    </source>
</reference>
<name>A0ABN6NUM8_9ENTE</name>
<dbReference type="EMBL" id="AP025635">
    <property type="protein sequence ID" value="BDG69661.1"/>
    <property type="molecule type" value="Genomic_DNA"/>
</dbReference>
<evidence type="ECO:0000313" key="2">
    <source>
        <dbReference type="Proteomes" id="UP000831692"/>
    </source>
</evidence>
<keyword evidence="2" id="KW-1185">Reference proteome</keyword>
<evidence type="ECO:0000313" key="1">
    <source>
        <dbReference type="EMBL" id="BDG69661.1"/>
    </source>
</evidence>
<dbReference type="Proteomes" id="UP000831692">
    <property type="component" value="Chromosome"/>
</dbReference>